<reference evidence="2 3" key="1">
    <citation type="submission" date="2017-04" db="EMBL/GenBank/DDBJ databases">
        <authorList>
            <person name="Afonso C.L."/>
            <person name="Miller P.J."/>
            <person name="Scott M.A."/>
            <person name="Spackman E."/>
            <person name="Goraichik I."/>
            <person name="Dimitrov K.M."/>
            <person name="Suarez D.L."/>
            <person name="Swayne D.E."/>
        </authorList>
    </citation>
    <scope>NUCLEOTIDE SEQUENCE [LARGE SCALE GENOMIC DNA]</scope>
    <source>
        <strain evidence="2 3">LMG26642</strain>
    </source>
</reference>
<dbReference type="AlphaFoldDB" id="A0A1X7NBR2"/>
<sequence length="57" mass="6639">MNKAIFKQPFFYTALVNFILALAFIFQKGYVARLGSFLCFSTFIVSFYKTNKAVRKK</sequence>
<organism evidence="2 3">
    <name type="scientific">Carnobacterium iners</name>
    <dbReference type="NCBI Taxonomy" id="1073423"/>
    <lineage>
        <taxon>Bacteria</taxon>
        <taxon>Bacillati</taxon>
        <taxon>Bacillota</taxon>
        <taxon>Bacilli</taxon>
        <taxon>Lactobacillales</taxon>
        <taxon>Carnobacteriaceae</taxon>
        <taxon>Carnobacterium</taxon>
    </lineage>
</organism>
<dbReference type="STRING" id="1073423.SAMN04488700_1644"/>
<feature type="transmembrane region" description="Helical" evidence="1">
    <location>
        <begin position="32"/>
        <end position="48"/>
    </location>
</feature>
<evidence type="ECO:0000256" key="1">
    <source>
        <dbReference type="SAM" id="Phobius"/>
    </source>
</evidence>
<keyword evidence="1" id="KW-0812">Transmembrane</keyword>
<dbReference type="RefSeq" id="WP_159446074.1">
    <property type="nucleotide sequence ID" value="NZ_FOAH01000005.1"/>
</dbReference>
<keyword evidence="1" id="KW-1133">Transmembrane helix</keyword>
<keyword evidence="3" id="KW-1185">Reference proteome</keyword>
<dbReference type="Proteomes" id="UP000193435">
    <property type="component" value="Unassembled WGS sequence"/>
</dbReference>
<protein>
    <submittedName>
        <fullName evidence="2">Uncharacterized protein</fullName>
    </submittedName>
</protein>
<name>A0A1X7NBR2_9LACT</name>
<evidence type="ECO:0000313" key="3">
    <source>
        <dbReference type="Proteomes" id="UP000193435"/>
    </source>
</evidence>
<evidence type="ECO:0000313" key="2">
    <source>
        <dbReference type="EMBL" id="SMH34179.1"/>
    </source>
</evidence>
<feature type="transmembrane region" description="Helical" evidence="1">
    <location>
        <begin position="9"/>
        <end position="26"/>
    </location>
</feature>
<keyword evidence="1" id="KW-0472">Membrane</keyword>
<accession>A0A1X7NBR2</accession>
<proteinExistence type="predicted"/>
<dbReference type="EMBL" id="FXBJ01000002">
    <property type="protein sequence ID" value="SMH34179.1"/>
    <property type="molecule type" value="Genomic_DNA"/>
</dbReference>
<gene>
    <name evidence="2" type="ORF">SAMN04488700_1644</name>
</gene>